<dbReference type="eggNOG" id="COG5492">
    <property type="taxonomic scope" value="Bacteria"/>
</dbReference>
<organism evidence="1 2">
    <name type="scientific">Desulfitobacterium metallireducens DSM 15288</name>
    <dbReference type="NCBI Taxonomy" id="871968"/>
    <lineage>
        <taxon>Bacteria</taxon>
        <taxon>Bacillati</taxon>
        <taxon>Bacillota</taxon>
        <taxon>Clostridia</taxon>
        <taxon>Eubacteriales</taxon>
        <taxon>Desulfitobacteriaceae</taxon>
        <taxon>Desulfitobacterium</taxon>
    </lineage>
</organism>
<dbReference type="OrthoDB" id="1947361at2"/>
<dbReference type="KEGG" id="dmt:DESME_08865"/>
<dbReference type="AlphaFoldDB" id="W0EH68"/>
<reference evidence="1 2" key="1">
    <citation type="submission" date="2013-12" db="EMBL/GenBank/DDBJ databases">
        <authorList>
            <consortium name="DOE Joint Genome Institute"/>
            <person name="Smidt H."/>
            <person name="Huntemann M."/>
            <person name="Han J."/>
            <person name="Chen A."/>
            <person name="Kyrpides N."/>
            <person name="Mavromatis K."/>
            <person name="Markowitz V."/>
            <person name="Palaniappan K."/>
            <person name="Ivanova N."/>
            <person name="Schaumberg A."/>
            <person name="Pati A."/>
            <person name="Liolios K."/>
            <person name="Nordberg H.P."/>
            <person name="Cantor M.N."/>
            <person name="Hua S.X."/>
            <person name="Woyke T."/>
        </authorList>
    </citation>
    <scope>NUCLEOTIDE SEQUENCE [LARGE SCALE GENOMIC DNA]</scope>
    <source>
        <strain evidence="2">DSM 15288</strain>
    </source>
</reference>
<evidence type="ECO:0000313" key="1">
    <source>
        <dbReference type="EMBL" id="AHF08559.1"/>
    </source>
</evidence>
<dbReference type="STRING" id="871968.DESME_08865"/>
<gene>
    <name evidence="1" type="ORF">DESME_08865</name>
</gene>
<dbReference type="Proteomes" id="UP000010847">
    <property type="component" value="Chromosome"/>
</dbReference>
<dbReference type="EMBL" id="CP007032">
    <property type="protein sequence ID" value="AHF08559.1"/>
    <property type="molecule type" value="Genomic_DNA"/>
</dbReference>
<keyword evidence="2" id="KW-1185">Reference proteome</keyword>
<dbReference type="HOGENOM" id="CLU_1851929_0_0_9"/>
<evidence type="ECO:0000313" key="2">
    <source>
        <dbReference type="Proteomes" id="UP000010847"/>
    </source>
</evidence>
<sequence length="138" mass="14832">MATSLQITNCFAVGTLNGTTLGGLLPTTASGCGITSSYWDTTVSSILSSEGGTGKTTAEMKTQATFSGWDFSTIWNIDSSSNSGYPFLRGFTFWTPPNLKPRIDGVLKTYSDGWVRIDGVLRKIDSMWTNIGGVLKKL</sequence>
<name>W0EH68_9FIRM</name>
<proteinExistence type="predicted"/>
<accession>W0EH68</accession>
<dbReference type="RefSeq" id="WP_006719098.1">
    <property type="nucleotide sequence ID" value="NZ_CP007032.1"/>
</dbReference>
<protein>
    <submittedName>
        <fullName evidence="1">Uncharacterized protein</fullName>
    </submittedName>
</protein>